<dbReference type="InterPro" id="IPR036061">
    <property type="entry name" value="CheW-like_dom_sf"/>
</dbReference>
<dbReference type="PRINTS" id="PR00344">
    <property type="entry name" value="BCTRLSENSOR"/>
</dbReference>
<dbReference type="InterPro" id="IPR002545">
    <property type="entry name" value="CheW-lke_dom"/>
</dbReference>
<dbReference type="SUPFAM" id="SSF47384">
    <property type="entry name" value="Homodimeric domain of signal transducing histidine kinase"/>
    <property type="match status" value="1"/>
</dbReference>
<feature type="compositionally biased region" description="Low complexity" evidence="10">
    <location>
        <begin position="319"/>
        <end position="356"/>
    </location>
</feature>
<dbReference type="PANTHER" id="PTHR43395">
    <property type="entry name" value="SENSOR HISTIDINE KINASE CHEA"/>
    <property type="match status" value="1"/>
</dbReference>
<dbReference type="AlphaFoldDB" id="A0A379IWZ6"/>
<dbReference type="SMART" id="SM00387">
    <property type="entry name" value="HATPase_c"/>
    <property type="match status" value="1"/>
</dbReference>
<evidence type="ECO:0000259" key="11">
    <source>
        <dbReference type="PROSITE" id="PS50109"/>
    </source>
</evidence>
<dbReference type="InterPro" id="IPR036641">
    <property type="entry name" value="HPT_dom_sf"/>
</dbReference>
<dbReference type="SUPFAM" id="SSF55874">
    <property type="entry name" value="ATPase domain of HSP90 chaperone/DNA topoisomerase II/histidine kinase"/>
    <property type="match status" value="1"/>
</dbReference>
<reference evidence="14 15" key="1">
    <citation type="submission" date="2018-06" db="EMBL/GenBank/DDBJ databases">
        <authorList>
            <consortium name="Pathogen Informatics"/>
            <person name="Doyle S."/>
        </authorList>
    </citation>
    <scope>NUCLEOTIDE SEQUENCE [LARGE SCALE GENOMIC DNA]</scope>
    <source>
        <strain evidence="14 15">NCTC10899</strain>
    </source>
</reference>
<gene>
    <name evidence="14" type="primary">cheA_2</name>
    <name evidence="14" type="ORF">NCTC10899_03526</name>
</gene>
<protein>
    <recommendedName>
        <fullName evidence="3">Chemotaxis protein CheA</fullName>
        <ecNumber evidence="2">2.7.13.3</ecNumber>
    </recommendedName>
</protein>
<dbReference type="OrthoDB" id="9803176at2"/>
<dbReference type="PROSITE" id="PS50894">
    <property type="entry name" value="HPT"/>
    <property type="match status" value="1"/>
</dbReference>
<dbReference type="GO" id="GO:0005737">
    <property type="term" value="C:cytoplasm"/>
    <property type="evidence" value="ECO:0007669"/>
    <property type="project" value="InterPro"/>
</dbReference>
<dbReference type="Gene3D" id="3.30.565.10">
    <property type="entry name" value="Histidine kinase-like ATPase, C-terminal domain"/>
    <property type="match status" value="1"/>
</dbReference>
<dbReference type="CDD" id="cd00088">
    <property type="entry name" value="HPT"/>
    <property type="match status" value="1"/>
</dbReference>
<keyword evidence="5 14" id="KW-0808">Transferase</keyword>
<dbReference type="SUPFAM" id="SSF47226">
    <property type="entry name" value="Histidine-containing phosphotransfer domain, HPT domain"/>
    <property type="match status" value="1"/>
</dbReference>
<dbReference type="Pfam" id="PF01584">
    <property type="entry name" value="CheW"/>
    <property type="match status" value="1"/>
</dbReference>
<evidence type="ECO:0000256" key="1">
    <source>
        <dbReference type="ARBA" id="ARBA00000085"/>
    </source>
</evidence>
<keyword evidence="7" id="KW-0902">Two-component regulatory system</keyword>
<sequence length="742" mass="79028">MSFGADEEILQDFLVEAGEILEQLSEQLVELESRPDDMNLLNAIFRGFHTVKGGAGFLQLNELVECCHIAENVFDILRKGERRVDSELMDVVLEALDAVNGMFGEVRERREPTPASPELLAALSRLAEPGGGEAAPAPVQQAEPEPEPEPEPQAVAPSVASGDITDSEFEQLLDALGDAPAGAPSAESAASDEITDDEFESLLDQLHGKGQFSGTVETPAVASAVASAPAAAAAGDDITDDEFEALLDQLHGKGQFSGAAEAAPPVAAVAAAPAPASDDITDDEFESLLDQLHGKGKFVPPSEPAPVVAEKPAAAPKAAAPAAKPAAAKAEPAAPRAAAPAPAPAAAEKAPASEAETTVRVDTARLDEIMNMVGELVLVRNRLVRLGLNSGDEAMSKAVSNLDVVTADLQTSVMKTRMQPIKKVFGRFPRLVRDLARNLKKEINLELVGEETDLDKNLVEALADPLVHLVRNAVDHGVETPEEREKAGKARAGRVVLSAEQEGDHILLSITDDGKGMDADVLRAKAVEKGLLDKDAADRLNEFECYNLIFAPGFSTKTEISDVSGRGVGMDVVKTKISQLNGTVNVFSQKGQGSKIIIKVPLTLAIMPTLMVMLENQAFAFPLVNVNEIFHLDLSRTNVVDGQEVVIVRDKALPLFYLKRWLVPQAFHEGQREGHVVILTVGSQRIGFVVDQLVGQEEVVIKPLGKMLQGTPGMSGATITGDGRIALILDVPSMLKRYARRF</sequence>
<dbReference type="InterPro" id="IPR037006">
    <property type="entry name" value="CheA-like_homodim_sf"/>
</dbReference>
<dbReference type="FunFam" id="3.30.565.10:FF:000016">
    <property type="entry name" value="Chemotaxis protein CheA, putative"/>
    <property type="match status" value="1"/>
</dbReference>
<dbReference type="Gene3D" id="1.10.287.560">
    <property type="entry name" value="Histidine kinase CheA-like, homodimeric domain"/>
    <property type="match status" value="1"/>
</dbReference>
<comment type="catalytic activity">
    <reaction evidence="1">
        <text>ATP + protein L-histidine = ADP + protein N-phospho-L-histidine.</text>
        <dbReference type="EC" id="2.7.13.3"/>
    </reaction>
</comment>
<dbReference type="SMART" id="SM00073">
    <property type="entry name" value="HPT"/>
    <property type="match status" value="1"/>
</dbReference>
<dbReference type="PROSITE" id="PS50109">
    <property type="entry name" value="HIS_KIN"/>
    <property type="match status" value="1"/>
</dbReference>
<evidence type="ECO:0000259" key="12">
    <source>
        <dbReference type="PROSITE" id="PS50851"/>
    </source>
</evidence>
<feature type="domain" description="Histidine kinase" evidence="11">
    <location>
        <begin position="395"/>
        <end position="604"/>
    </location>
</feature>
<dbReference type="FunFam" id="1.20.120.160:FF:000008">
    <property type="entry name" value="Chemotaxis sensor histidine kinase CheA"/>
    <property type="match status" value="1"/>
</dbReference>
<feature type="region of interest" description="Disordered" evidence="10">
    <location>
        <begin position="129"/>
        <end position="160"/>
    </location>
</feature>
<dbReference type="Pfam" id="PF01627">
    <property type="entry name" value="Hpt"/>
    <property type="match status" value="1"/>
</dbReference>
<evidence type="ECO:0000256" key="6">
    <source>
        <dbReference type="ARBA" id="ARBA00022777"/>
    </source>
</evidence>
<feature type="region of interest" description="Disordered" evidence="10">
    <location>
        <begin position="319"/>
        <end position="359"/>
    </location>
</feature>
<dbReference type="InterPro" id="IPR004358">
    <property type="entry name" value="Sig_transdc_His_kin-like_C"/>
</dbReference>
<feature type="modified residue" description="Phosphohistidine" evidence="9">
    <location>
        <position position="49"/>
    </location>
</feature>
<dbReference type="Pfam" id="PF02518">
    <property type="entry name" value="HATPase_c"/>
    <property type="match status" value="1"/>
</dbReference>
<dbReference type="PROSITE" id="PS50851">
    <property type="entry name" value="CHEW"/>
    <property type="match status" value="1"/>
</dbReference>
<dbReference type="Gene3D" id="1.20.120.160">
    <property type="entry name" value="HPT domain"/>
    <property type="match status" value="1"/>
</dbReference>
<dbReference type="Gene3D" id="2.30.30.40">
    <property type="entry name" value="SH3 Domains"/>
    <property type="match status" value="1"/>
</dbReference>
<dbReference type="SUPFAM" id="SSF50341">
    <property type="entry name" value="CheW-like"/>
    <property type="match status" value="1"/>
</dbReference>
<evidence type="ECO:0000313" key="14">
    <source>
        <dbReference type="EMBL" id="SUD40676.1"/>
    </source>
</evidence>
<dbReference type="InterPro" id="IPR003594">
    <property type="entry name" value="HATPase_dom"/>
</dbReference>
<dbReference type="Pfam" id="PF02895">
    <property type="entry name" value="H-kinase_dim"/>
    <property type="match status" value="1"/>
</dbReference>
<evidence type="ECO:0000256" key="10">
    <source>
        <dbReference type="SAM" id="MobiDB-lite"/>
    </source>
</evidence>
<dbReference type="RefSeq" id="WP_013715001.1">
    <property type="nucleotide sequence ID" value="NZ_UGUU01000001.1"/>
</dbReference>
<proteinExistence type="predicted"/>
<evidence type="ECO:0000256" key="3">
    <source>
        <dbReference type="ARBA" id="ARBA00021495"/>
    </source>
</evidence>
<evidence type="ECO:0000256" key="5">
    <source>
        <dbReference type="ARBA" id="ARBA00022679"/>
    </source>
</evidence>
<keyword evidence="6 14" id="KW-0418">Kinase</keyword>
<dbReference type="InterPro" id="IPR005467">
    <property type="entry name" value="His_kinase_dom"/>
</dbReference>
<feature type="domain" description="HPt" evidence="13">
    <location>
        <begin position="2"/>
        <end position="106"/>
    </location>
</feature>
<dbReference type="CDD" id="cd00731">
    <property type="entry name" value="CheA_reg"/>
    <property type="match status" value="1"/>
</dbReference>
<evidence type="ECO:0000256" key="8">
    <source>
        <dbReference type="ARBA" id="ARBA00035100"/>
    </source>
</evidence>
<dbReference type="InterPro" id="IPR051315">
    <property type="entry name" value="Bact_Chemotaxis_CheA"/>
</dbReference>
<dbReference type="InterPro" id="IPR008207">
    <property type="entry name" value="Sig_transdc_His_kin_Hpt_dom"/>
</dbReference>
<dbReference type="GO" id="GO:0000155">
    <property type="term" value="F:phosphorelay sensor kinase activity"/>
    <property type="evidence" value="ECO:0007669"/>
    <property type="project" value="InterPro"/>
</dbReference>
<dbReference type="InterPro" id="IPR036890">
    <property type="entry name" value="HATPase_C_sf"/>
</dbReference>
<dbReference type="SMART" id="SM01231">
    <property type="entry name" value="H-kinase_dim"/>
    <property type="match status" value="1"/>
</dbReference>
<dbReference type="Proteomes" id="UP000254260">
    <property type="component" value="Unassembled WGS sequence"/>
</dbReference>
<comment type="function">
    <text evidence="8">Involved in the transmission of sensory signals from the chemoreceptors to the flagellar motors. CheA is autophosphorylated; it can transfer its phosphate group to either CheB or CheY.</text>
</comment>
<dbReference type="SMART" id="SM00260">
    <property type="entry name" value="CheW"/>
    <property type="match status" value="1"/>
</dbReference>
<dbReference type="PANTHER" id="PTHR43395:SF1">
    <property type="entry name" value="CHEMOTAXIS PROTEIN CHEA"/>
    <property type="match status" value="1"/>
</dbReference>
<accession>A0A379IWZ6</accession>
<dbReference type="InterPro" id="IPR036097">
    <property type="entry name" value="HisK_dim/P_sf"/>
</dbReference>
<feature type="compositionally biased region" description="Low complexity" evidence="10">
    <location>
        <begin position="134"/>
        <end position="143"/>
    </location>
</feature>
<name>A0A379IWZ6_ECTME</name>
<evidence type="ECO:0000256" key="9">
    <source>
        <dbReference type="PROSITE-ProRule" id="PRU00110"/>
    </source>
</evidence>
<feature type="domain" description="CheW-like" evidence="12">
    <location>
        <begin position="606"/>
        <end position="740"/>
    </location>
</feature>
<dbReference type="EMBL" id="UGUU01000001">
    <property type="protein sequence ID" value="SUD40676.1"/>
    <property type="molecule type" value="Genomic_DNA"/>
</dbReference>
<dbReference type="CDD" id="cd16916">
    <property type="entry name" value="HATPase_CheA-like"/>
    <property type="match status" value="1"/>
</dbReference>
<organism evidence="14 15">
    <name type="scientific">Ectopseudomonas mendocina</name>
    <name type="common">Pseudomonas mendocina</name>
    <dbReference type="NCBI Taxonomy" id="300"/>
    <lineage>
        <taxon>Bacteria</taxon>
        <taxon>Pseudomonadati</taxon>
        <taxon>Pseudomonadota</taxon>
        <taxon>Gammaproteobacteria</taxon>
        <taxon>Pseudomonadales</taxon>
        <taxon>Pseudomonadaceae</taxon>
        <taxon>Ectopseudomonas</taxon>
    </lineage>
</organism>
<keyword evidence="4 9" id="KW-0597">Phosphoprotein</keyword>
<evidence type="ECO:0000256" key="4">
    <source>
        <dbReference type="ARBA" id="ARBA00022553"/>
    </source>
</evidence>
<dbReference type="InterPro" id="IPR004105">
    <property type="entry name" value="CheA-like_dim"/>
</dbReference>
<evidence type="ECO:0000259" key="13">
    <source>
        <dbReference type="PROSITE" id="PS50894"/>
    </source>
</evidence>
<dbReference type="FunFam" id="2.30.30.40:FF:000048">
    <property type="entry name" value="Chemotaxis protein CheA, putative"/>
    <property type="match status" value="1"/>
</dbReference>
<evidence type="ECO:0000256" key="2">
    <source>
        <dbReference type="ARBA" id="ARBA00012438"/>
    </source>
</evidence>
<evidence type="ECO:0000256" key="7">
    <source>
        <dbReference type="ARBA" id="ARBA00023012"/>
    </source>
</evidence>
<dbReference type="EC" id="2.7.13.3" evidence="2"/>
<dbReference type="GO" id="GO:0006935">
    <property type="term" value="P:chemotaxis"/>
    <property type="evidence" value="ECO:0007669"/>
    <property type="project" value="InterPro"/>
</dbReference>
<evidence type="ECO:0000313" key="15">
    <source>
        <dbReference type="Proteomes" id="UP000254260"/>
    </source>
</evidence>